<reference evidence="5" key="1">
    <citation type="submission" date="2016-06" db="EMBL/GenBank/DDBJ databases">
        <authorList>
            <person name="Varghese N."/>
            <person name="Submissions Spin"/>
        </authorList>
    </citation>
    <scope>NUCLEOTIDE SEQUENCE [LARGE SCALE GENOMIC DNA]</scope>
    <source>
        <strain evidence="5">DSM 44100</strain>
    </source>
</reference>
<proteinExistence type="predicted"/>
<dbReference type="GO" id="GO:0006813">
    <property type="term" value="P:potassium ion transport"/>
    <property type="evidence" value="ECO:0007669"/>
    <property type="project" value="InterPro"/>
</dbReference>
<evidence type="ECO:0000313" key="5">
    <source>
        <dbReference type="Proteomes" id="UP000198797"/>
    </source>
</evidence>
<comment type="subcellular location">
    <subcellularLocation>
        <location evidence="1">Cell membrane</location>
        <topology evidence="1">Multi-pass membrane protein</topology>
    </subcellularLocation>
</comment>
<evidence type="ECO:0000313" key="4">
    <source>
        <dbReference type="EMBL" id="SCF49914.1"/>
    </source>
</evidence>
<dbReference type="EMBL" id="FMCU01000040">
    <property type="protein sequence ID" value="SCF49914.1"/>
    <property type="molecule type" value="Genomic_DNA"/>
</dbReference>
<keyword evidence="4" id="KW-0407">Ion channel</keyword>
<evidence type="ECO:0000256" key="1">
    <source>
        <dbReference type="ARBA" id="ARBA00004651"/>
    </source>
</evidence>
<dbReference type="STRING" id="121616.GA0070216_14017"/>
<dbReference type="PANTHER" id="PTHR43833">
    <property type="entry name" value="POTASSIUM CHANNEL PROTEIN 2-RELATED-RELATED"/>
    <property type="match status" value="1"/>
</dbReference>
<keyword evidence="2" id="KW-1133">Transmembrane helix</keyword>
<keyword evidence="5" id="KW-1185">Reference proteome</keyword>
<dbReference type="InterPro" id="IPR013099">
    <property type="entry name" value="K_chnl_dom"/>
</dbReference>
<dbReference type="SUPFAM" id="SSF81324">
    <property type="entry name" value="Voltage-gated potassium channels"/>
    <property type="match status" value="1"/>
</dbReference>
<dbReference type="OrthoDB" id="9799090at2"/>
<dbReference type="RefSeq" id="WP_091254807.1">
    <property type="nucleotide sequence ID" value="NZ_FMCU01000040.1"/>
</dbReference>
<dbReference type="PROSITE" id="PS51201">
    <property type="entry name" value="RCK_N"/>
    <property type="match status" value="1"/>
</dbReference>
<keyword evidence="4" id="KW-0813">Transport</keyword>
<dbReference type="Pfam" id="PF07885">
    <property type="entry name" value="Ion_trans_2"/>
    <property type="match status" value="1"/>
</dbReference>
<feature type="domain" description="RCK N-terminal" evidence="3">
    <location>
        <begin position="121"/>
        <end position="242"/>
    </location>
</feature>
<dbReference type="Pfam" id="PF02254">
    <property type="entry name" value="TrkA_N"/>
    <property type="match status" value="1"/>
</dbReference>
<name>A0A1C5AXY9_9ACTN</name>
<dbReference type="SUPFAM" id="SSF51735">
    <property type="entry name" value="NAD(P)-binding Rossmann-fold domains"/>
    <property type="match status" value="1"/>
</dbReference>
<feature type="transmembrane region" description="Helical" evidence="2">
    <location>
        <begin position="47"/>
        <end position="66"/>
    </location>
</feature>
<dbReference type="Proteomes" id="UP000198797">
    <property type="component" value="Unassembled WGS sequence"/>
</dbReference>
<evidence type="ECO:0000256" key="2">
    <source>
        <dbReference type="SAM" id="Phobius"/>
    </source>
</evidence>
<dbReference type="Gene3D" id="1.10.287.70">
    <property type="match status" value="1"/>
</dbReference>
<evidence type="ECO:0000259" key="3">
    <source>
        <dbReference type="PROSITE" id="PS51201"/>
    </source>
</evidence>
<dbReference type="GO" id="GO:0005886">
    <property type="term" value="C:plasma membrane"/>
    <property type="evidence" value="ECO:0007669"/>
    <property type="project" value="UniProtKB-SubCell"/>
</dbReference>
<dbReference type="PANTHER" id="PTHR43833:SF9">
    <property type="entry name" value="POTASSIUM CHANNEL PROTEIN YUGO-RELATED"/>
    <property type="match status" value="1"/>
</dbReference>
<gene>
    <name evidence="4" type="ORF">GA0070216_14017</name>
</gene>
<keyword evidence="2" id="KW-0472">Membrane</keyword>
<dbReference type="InterPro" id="IPR036291">
    <property type="entry name" value="NAD(P)-bd_dom_sf"/>
</dbReference>
<dbReference type="AlphaFoldDB" id="A0A1C5AXY9"/>
<keyword evidence="2" id="KW-0812">Transmembrane</keyword>
<keyword evidence="4" id="KW-0406">Ion transport</keyword>
<protein>
    <submittedName>
        <fullName evidence="4">Voltage-gated potassium channel</fullName>
    </submittedName>
</protein>
<feature type="transmembrane region" description="Helical" evidence="2">
    <location>
        <begin position="15"/>
        <end position="35"/>
    </location>
</feature>
<organism evidence="4 5">
    <name type="scientific">Micromonospora matsumotoense</name>
    <dbReference type="NCBI Taxonomy" id="121616"/>
    <lineage>
        <taxon>Bacteria</taxon>
        <taxon>Bacillati</taxon>
        <taxon>Actinomycetota</taxon>
        <taxon>Actinomycetes</taxon>
        <taxon>Micromonosporales</taxon>
        <taxon>Micromonosporaceae</taxon>
        <taxon>Micromonospora</taxon>
    </lineage>
</organism>
<feature type="transmembrane region" description="Helical" evidence="2">
    <location>
        <begin position="78"/>
        <end position="103"/>
    </location>
</feature>
<dbReference type="InterPro" id="IPR003148">
    <property type="entry name" value="RCK_N"/>
</dbReference>
<accession>A0A1C5AXY9</accession>
<dbReference type="GO" id="GO:0034220">
    <property type="term" value="P:monoatomic ion transmembrane transport"/>
    <property type="evidence" value="ECO:0007669"/>
    <property type="project" value="UniProtKB-KW"/>
</dbReference>
<sequence length="338" mass="36144">MIHFPAQRRGPLSALSLRLAAALGLVLLTVAVVYLDRSGYRDVDENGLTLLDCFYYAVVTLSTTGYGDITPFAQSARLVNVLFITPARVIFLIILVGTTLEVLTEQYRTGRRLGRWRRTVKDHVIICGYGTKGRSAVSALLENGLDKSRIVVVERNGTALRQATSAGLVAIEGSATRSSVLEEAHVRNAKAVIIATDSDDASVLVALTTRQLTAGQVRIIAAVREAENAPLLRQSGAHHVIVSSATAGRLLGLSTSAPPLIDVVEDLLTPGQGMALAMRSAERHEVGKSPRELESLVIALVRRGKVVTLADRAGAVIETGDMLVHVRDDRPTANTTAS</sequence>
<dbReference type="Gene3D" id="3.40.50.720">
    <property type="entry name" value="NAD(P)-binding Rossmann-like Domain"/>
    <property type="match status" value="1"/>
</dbReference>
<dbReference type="InterPro" id="IPR050721">
    <property type="entry name" value="Trk_Ktr_HKT_K-transport"/>
</dbReference>